<evidence type="ECO:0000259" key="1">
    <source>
        <dbReference type="Pfam" id="PF00566"/>
    </source>
</evidence>
<name>A0ABQ9FPR8_TEGGR</name>
<sequence>MNLLLKKTYLFEDTFSITMYGDDKLSLTFKHMKIYSKKICQCCSVISRNKKSTLSYISWIGKILSIFSKSLPLDIACRVWDVFCRDGDEFLFRTALGLLKLFEDVLLNLDFIHLCQFLTKLPDDLTGDLLFKSIECIHMNIDKKKFTQILAANKEMKDTSS</sequence>
<comment type="caution">
    <text evidence="2">The sequence shown here is derived from an EMBL/GenBank/DDBJ whole genome shotgun (WGS) entry which is preliminary data.</text>
</comment>
<dbReference type="PANTHER" id="PTHR47219:SF15">
    <property type="entry name" value="TBC1 DOMAIN FAMILY MEMBER 12 ISOFORM X1"/>
    <property type="match status" value="1"/>
</dbReference>
<accession>A0ABQ9FPR8</accession>
<dbReference type="Proteomes" id="UP001217089">
    <property type="component" value="Unassembled WGS sequence"/>
</dbReference>
<dbReference type="InterPro" id="IPR035969">
    <property type="entry name" value="Rab-GAP_TBC_sf"/>
</dbReference>
<dbReference type="PANTHER" id="PTHR47219">
    <property type="entry name" value="RAB GTPASE-ACTIVATING PROTEIN 1-LIKE"/>
    <property type="match status" value="1"/>
</dbReference>
<reference evidence="2 3" key="1">
    <citation type="submission" date="2022-12" db="EMBL/GenBank/DDBJ databases">
        <title>Chromosome-level genome of Tegillarca granosa.</title>
        <authorList>
            <person name="Kim J."/>
        </authorList>
    </citation>
    <scope>NUCLEOTIDE SEQUENCE [LARGE SCALE GENOMIC DNA]</scope>
    <source>
        <strain evidence="2">Teg-2019</strain>
        <tissue evidence="2">Adductor muscle</tissue>
    </source>
</reference>
<gene>
    <name evidence="2" type="ORF">KUTeg_005619</name>
</gene>
<keyword evidence="3" id="KW-1185">Reference proteome</keyword>
<protein>
    <recommendedName>
        <fullName evidence="1">Rab-GAP TBC domain-containing protein</fullName>
    </recommendedName>
</protein>
<dbReference type="Gene3D" id="1.10.472.80">
    <property type="entry name" value="Ypt/Rab-GAP domain of gyp1p, domain 3"/>
    <property type="match status" value="1"/>
</dbReference>
<dbReference type="InterPro" id="IPR050302">
    <property type="entry name" value="Rab_GAP_TBC_domain"/>
</dbReference>
<proteinExistence type="predicted"/>
<dbReference type="SUPFAM" id="SSF47923">
    <property type="entry name" value="Ypt/Rab-GAP domain of gyp1p"/>
    <property type="match status" value="1"/>
</dbReference>
<organism evidence="2 3">
    <name type="scientific">Tegillarca granosa</name>
    <name type="common">Malaysian cockle</name>
    <name type="synonym">Anadara granosa</name>
    <dbReference type="NCBI Taxonomy" id="220873"/>
    <lineage>
        <taxon>Eukaryota</taxon>
        <taxon>Metazoa</taxon>
        <taxon>Spiralia</taxon>
        <taxon>Lophotrochozoa</taxon>
        <taxon>Mollusca</taxon>
        <taxon>Bivalvia</taxon>
        <taxon>Autobranchia</taxon>
        <taxon>Pteriomorphia</taxon>
        <taxon>Arcoida</taxon>
        <taxon>Arcoidea</taxon>
        <taxon>Arcidae</taxon>
        <taxon>Tegillarca</taxon>
    </lineage>
</organism>
<feature type="domain" description="Rab-GAP TBC" evidence="1">
    <location>
        <begin position="7"/>
        <end position="107"/>
    </location>
</feature>
<evidence type="ECO:0000313" key="2">
    <source>
        <dbReference type="EMBL" id="KAJ8317715.1"/>
    </source>
</evidence>
<dbReference type="InterPro" id="IPR000195">
    <property type="entry name" value="Rab-GAP-TBC_dom"/>
</dbReference>
<evidence type="ECO:0000313" key="3">
    <source>
        <dbReference type="Proteomes" id="UP001217089"/>
    </source>
</evidence>
<dbReference type="EMBL" id="JARBDR010000246">
    <property type="protein sequence ID" value="KAJ8317715.1"/>
    <property type="molecule type" value="Genomic_DNA"/>
</dbReference>
<dbReference type="Pfam" id="PF00566">
    <property type="entry name" value="RabGAP-TBC"/>
    <property type="match status" value="1"/>
</dbReference>